<protein>
    <submittedName>
        <fullName evidence="1">Uncharacterized protein</fullName>
    </submittedName>
</protein>
<accession>A0A0A1MGV5</accession>
<dbReference type="AlphaFoldDB" id="A0A0A1MGV5"/>
<dbReference type="Proteomes" id="UP000040453">
    <property type="component" value="Unassembled WGS sequence"/>
</dbReference>
<evidence type="ECO:0000313" key="2">
    <source>
        <dbReference type="Proteomes" id="UP000040453"/>
    </source>
</evidence>
<organism evidence="1 2">
    <name type="scientific">Oceanobacillus oncorhynchi</name>
    <dbReference type="NCBI Taxonomy" id="545501"/>
    <lineage>
        <taxon>Bacteria</taxon>
        <taxon>Bacillati</taxon>
        <taxon>Bacillota</taxon>
        <taxon>Bacilli</taxon>
        <taxon>Bacillales</taxon>
        <taxon>Bacillaceae</taxon>
        <taxon>Oceanobacillus</taxon>
    </lineage>
</organism>
<dbReference type="EMBL" id="CDGG01000001">
    <property type="protein sequence ID" value="CEI82283.1"/>
    <property type="molecule type" value="Genomic_DNA"/>
</dbReference>
<sequence>MFFTYESMKSHIDYRMEDVRKSGKLCKNKPKKKKEKIWKTSAARLKGEMK</sequence>
<proteinExistence type="predicted"/>
<evidence type="ECO:0000313" key="1">
    <source>
        <dbReference type="EMBL" id="CEI82283.1"/>
    </source>
</evidence>
<reference evidence="1 2" key="1">
    <citation type="submission" date="2014-11" db="EMBL/GenBank/DDBJ databases">
        <authorList>
            <person name="Urmite Genomes Urmite Genomes"/>
        </authorList>
    </citation>
    <scope>NUCLEOTIDE SEQUENCE [LARGE SCALE GENOMIC DNA]</scope>
    <source>
        <strain evidence="1 2">Oc5</strain>
    </source>
</reference>
<keyword evidence="2" id="KW-1185">Reference proteome</keyword>
<name>A0A0A1MGV5_9BACI</name>
<gene>
    <name evidence="1" type="ORF">BN997_02143</name>
</gene>